<feature type="transmembrane region" description="Helical" evidence="5">
    <location>
        <begin position="186"/>
        <end position="205"/>
    </location>
</feature>
<accession>A0A1F5Z2T0</accession>
<feature type="transmembrane region" description="Helical" evidence="5">
    <location>
        <begin position="352"/>
        <end position="368"/>
    </location>
</feature>
<feature type="transmembrane region" description="Helical" evidence="5">
    <location>
        <begin position="33"/>
        <end position="52"/>
    </location>
</feature>
<dbReference type="GO" id="GO:0016020">
    <property type="term" value="C:membrane"/>
    <property type="evidence" value="ECO:0007669"/>
    <property type="project" value="UniProtKB-SubCell"/>
</dbReference>
<protein>
    <recommendedName>
        <fullName evidence="6">O-antigen ligase-related domain-containing protein</fullName>
    </recommendedName>
</protein>
<dbReference type="Proteomes" id="UP000178681">
    <property type="component" value="Unassembled WGS sequence"/>
</dbReference>
<evidence type="ECO:0000256" key="3">
    <source>
        <dbReference type="ARBA" id="ARBA00022989"/>
    </source>
</evidence>
<evidence type="ECO:0000256" key="2">
    <source>
        <dbReference type="ARBA" id="ARBA00022692"/>
    </source>
</evidence>
<evidence type="ECO:0000259" key="6">
    <source>
        <dbReference type="Pfam" id="PF04932"/>
    </source>
</evidence>
<proteinExistence type="predicted"/>
<feature type="transmembrane region" description="Helical" evidence="5">
    <location>
        <begin position="324"/>
        <end position="345"/>
    </location>
</feature>
<reference evidence="7 8" key="1">
    <citation type="journal article" date="2016" name="Nat. Commun.">
        <title>Thousands of microbial genomes shed light on interconnected biogeochemical processes in an aquifer system.</title>
        <authorList>
            <person name="Anantharaman K."/>
            <person name="Brown C.T."/>
            <person name="Hug L.A."/>
            <person name="Sharon I."/>
            <person name="Castelle C.J."/>
            <person name="Probst A.J."/>
            <person name="Thomas B.C."/>
            <person name="Singh A."/>
            <person name="Wilkins M.J."/>
            <person name="Karaoz U."/>
            <person name="Brodie E.L."/>
            <person name="Williams K.H."/>
            <person name="Hubbard S.S."/>
            <person name="Banfield J.F."/>
        </authorList>
    </citation>
    <scope>NUCLEOTIDE SEQUENCE [LARGE SCALE GENOMIC DNA]</scope>
</reference>
<keyword evidence="4 5" id="KW-0472">Membrane</keyword>
<feature type="transmembrane region" description="Helical" evidence="5">
    <location>
        <begin position="246"/>
        <end position="264"/>
    </location>
</feature>
<comment type="subcellular location">
    <subcellularLocation>
        <location evidence="1">Membrane</location>
        <topology evidence="1">Multi-pass membrane protein</topology>
    </subcellularLocation>
</comment>
<dbReference type="EMBL" id="MFJG01000021">
    <property type="protein sequence ID" value="OGG06769.1"/>
    <property type="molecule type" value="Genomic_DNA"/>
</dbReference>
<dbReference type="STRING" id="1798377.A2872_00870"/>
<name>A0A1F5Z2T0_9BACT</name>
<comment type="caution">
    <text evidence="7">The sequence shown here is derived from an EMBL/GenBank/DDBJ whole genome shotgun (WGS) entry which is preliminary data.</text>
</comment>
<keyword evidence="3 5" id="KW-1133">Transmembrane helix</keyword>
<evidence type="ECO:0000256" key="1">
    <source>
        <dbReference type="ARBA" id="ARBA00004141"/>
    </source>
</evidence>
<organism evidence="7 8">
    <name type="scientific">Candidatus Gottesmanbacteria bacterium RIFCSPHIGHO2_01_FULL_42_12</name>
    <dbReference type="NCBI Taxonomy" id="1798377"/>
    <lineage>
        <taxon>Bacteria</taxon>
        <taxon>Candidatus Gottesmaniibacteriota</taxon>
    </lineage>
</organism>
<evidence type="ECO:0000256" key="5">
    <source>
        <dbReference type="SAM" id="Phobius"/>
    </source>
</evidence>
<feature type="transmembrane region" description="Helical" evidence="5">
    <location>
        <begin position="123"/>
        <end position="143"/>
    </location>
</feature>
<dbReference type="AlphaFoldDB" id="A0A1F5Z2T0"/>
<feature type="domain" description="O-antigen ligase-related" evidence="6">
    <location>
        <begin position="193"/>
        <end position="339"/>
    </location>
</feature>
<dbReference type="PANTHER" id="PTHR37422:SF17">
    <property type="entry name" value="O-ANTIGEN LIGASE"/>
    <property type="match status" value="1"/>
</dbReference>
<evidence type="ECO:0000256" key="4">
    <source>
        <dbReference type="ARBA" id="ARBA00023136"/>
    </source>
</evidence>
<feature type="transmembrane region" description="Helical" evidence="5">
    <location>
        <begin position="284"/>
        <end position="304"/>
    </location>
</feature>
<keyword evidence="2 5" id="KW-0812">Transmembrane</keyword>
<feature type="transmembrane region" description="Helical" evidence="5">
    <location>
        <begin position="73"/>
        <end position="89"/>
    </location>
</feature>
<dbReference type="InterPro" id="IPR051533">
    <property type="entry name" value="WaaL-like"/>
</dbReference>
<evidence type="ECO:0000313" key="7">
    <source>
        <dbReference type="EMBL" id="OGG06769.1"/>
    </source>
</evidence>
<dbReference type="InterPro" id="IPR007016">
    <property type="entry name" value="O-antigen_ligase-rel_domated"/>
</dbReference>
<dbReference type="Pfam" id="PF04932">
    <property type="entry name" value="Wzy_C"/>
    <property type="match status" value="1"/>
</dbReference>
<evidence type="ECO:0000313" key="8">
    <source>
        <dbReference type="Proteomes" id="UP000178681"/>
    </source>
</evidence>
<sequence>MKLLFLLLVFFIPTQFGLHFWPDFAFINGIRIDYFSPTIYTTDLIIVAILLLSFRAKRGNLVAGLKRLLRSRWLLAMTLWMLLNIYFSISPILSFYKWLKVFEFLFLILWIKDNFKKEWLNDFLKLVAITIIFQSSLGFFQFLNQHSLGGLFYFFGERTFNASTPGIALGTYIDRLFLRPYGTLPHPNLLAAVLLFYVIILIKYFQRSATIVIAIITGVVGIILTVSRLGYAAFVIAAVAVFVPKYFSKFFGLTIIFAVLYIFVFDNPSISIRENLNSAAIKIIGENFLFGTGLGTNIIALQKYSRELFFNPQPLAFLQPVHNIYLLILSETGIVGFIFAAFSALKIIFKSKLFFVILFLGIFDHYFYTLQSGQLLLCFVIGIILSCQNSSDQLPQTLPFKFSEK</sequence>
<gene>
    <name evidence="7" type="ORF">A2872_00870</name>
</gene>
<feature type="transmembrane region" description="Helical" evidence="5">
    <location>
        <begin position="212"/>
        <end position="240"/>
    </location>
</feature>
<dbReference type="PANTHER" id="PTHR37422">
    <property type="entry name" value="TEICHURONIC ACID BIOSYNTHESIS PROTEIN TUAE"/>
    <property type="match status" value="1"/>
</dbReference>